<evidence type="ECO:0000256" key="2">
    <source>
        <dbReference type="ARBA" id="ARBA00022603"/>
    </source>
</evidence>
<dbReference type="CDD" id="cd02440">
    <property type="entry name" value="AdoMet_MTases"/>
    <property type="match status" value="1"/>
</dbReference>
<dbReference type="InterPro" id="IPR026024">
    <property type="entry name" value="Chemotaxis_MeTrfase_CheR"/>
</dbReference>
<gene>
    <name evidence="8" type="ORF">AB835_06040</name>
</gene>
<proteinExistence type="predicted"/>
<name>A0A1D2QQX9_9GAMM</name>
<comment type="catalytic activity">
    <reaction evidence="1 5">
        <text>L-glutamyl-[protein] + S-adenosyl-L-methionine = [protein]-L-glutamate 5-O-methyl ester + S-adenosyl-L-homocysteine</text>
        <dbReference type="Rhea" id="RHEA:24452"/>
        <dbReference type="Rhea" id="RHEA-COMP:10208"/>
        <dbReference type="Rhea" id="RHEA-COMP:10311"/>
        <dbReference type="ChEBI" id="CHEBI:29973"/>
        <dbReference type="ChEBI" id="CHEBI:57856"/>
        <dbReference type="ChEBI" id="CHEBI:59789"/>
        <dbReference type="ChEBI" id="CHEBI:82795"/>
        <dbReference type="EC" id="2.1.1.80"/>
    </reaction>
</comment>
<dbReference type="Gene3D" id="1.10.155.10">
    <property type="entry name" value="Chemotaxis receptor methyltransferase CheR, N-terminal domain"/>
    <property type="match status" value="1"/>
</dbReference>
<evidence type="ECO:0000313" key="8">
    <source>
        <dbReference type="EMBL" id="ODS23995.1"/>
    </source>
</evidence>
<keyword evidence="4 5" id="KW-0949">S-adenosyl-L-methionine</keyword>
<feature type="binding site" evidence="6">
    <location>
        <position position="75"/>
    </location>
    <ligand>
        <name>S-adenosyl-L-methionine</name>
        <dbReference type="ChEBI" id="CHEBI:59789"/>
    </ligand>
</feature>
<dbReference type="AlphaFoldDB" id="A0A1D2QQX9"/>
<dbReference type="InterPro" id="IPR050903">
    <property type="entry name" value="Bact_Chemotaxis_MeTrfase"/>
</dbReference>
<dbReference type="STRING" id="62101.AB835_06040"/>
<accession>A0A1D2QQX9</accession>
<evidence type="ECO:0000259" key="7">
    <source>
        <dbReference type="PROSITE" id="PS50123"/>
    </source>
</evidence>
<dbReference type="EMBL" id="MDLC01000016">
    <property type="protein sequence ID" value="ODS23995.1"/>
    <property type="molecule type" value="Genomic_DNA"/>
</dbReference>
<dbReference type="SMART" id="SM00138">
    <property type="entry name" value="MeTrc"/>
    <property type="match status" value="1"/>
</dbReference>
<dbReference type="SUPFAM" id="SSF53335">
    <property type="entry name" value="S-adenosyl-L-methionine-dependent methyltransferases"/>
    <property type="match status" value="1"/>
</dbReference>
<dbReference type="PRINTS" id="PR00996">
    <property type="entry name" value="CHERMTFRASE"/>
</dbReference>
<dbReference type="PANTHER" id="PTHR24422:SF19">
    <property type="entry name" value="CHEMOTAXIS PROTEIN METHYLTRANSFERASE"/>
    <property type="match status" value="1"/>
</dbReference>
<dbReference type="InterPro" id="IPR036804">
    <property type="entry name" value="CheR_N_sf"/>
</dbReference>
<feature type="domain" description="CheR-type methyltransferase" evidence="7">
    <location>
        <begin position="1"/>
        <end position="277"/>
    </location>
</feature>
<feature type="binding site" evidence="6">
    <location>
        <begin position="221"/>
        <end position="222"/>
    </location>
    <ligand>
        <name>S-adenosyl-L-methionine</name>
        <dbReference type="ChEBI" id="CHEBI:59789"/>
    </ligand>
</feature>
<dbReference type="GO" id="GO:0032259">
    <property type="term" value="P:methylation"/>
    <property type="evidence" value="ECO:0007669"/>
    <property type="project" value="UniProtKB-KW"/>
</dbReference>
<dbReference type="SUPFAM" id="SSF47757">
    <property type="entry name" value="Chemotaxis receptor methyltransferase CheR, N-terminal domain"/>
    <property type="match status" value="1"/>
</dbReference>
<organism evidence="8 9">
    <name type="scientific">Candidatus Endobugula sertula</name>
    <name type="common">Bugula neritina bacterial symbiont</name>
    <dbReference type="NCBI Taxonomy" id="62101"/>
    <lineage>
        <taxon>Bacteria</taxon>
        <taxon>Pseudomonadati</taxon>
        <taxon>Pseudomonadota</taxon>
        <taxon>Gammaproteobacteria</taxon>
        <taxon>Cellvibrionales</taxon>
        <taxon>Cellvibrionaceae</taxon>
        <taxon>Candidatus Endobugula</taxon>
    </lineage>
</organism>
<evidence type="ECO:0000256" key="5">
    <source>
        <dbReference type="PIRNR" id="PIRNR000410"/>
    </source>
</evidence>
<dbReference type="Gene3D" id="3.40.50.150">
    <property type="entry name" value="Vaccinia Virus protein VP39"/>
    <property type="match status" value="1"/>
</dbReference>
<dbReference type="Pfam" id="PF03705">
    <property type="entry name" value="CheR_N"/>
    <property type="match status" value="1"/>
</dbReference>
<dbReference type="InterPro" id="IPR022641">
    <property type="entry name" value="CheR_N"/>
</dbReference>
<dbReference type="PROSITE" id="PS50123">
    <property type="entry name" value="CHER"/>
    <property type="match status" value="1"/>
</dbReference>
<feature type="binding site" evidence="6">
    <location>
        <position position="146"/>
    </location>
    <ligand>
        <name>S-adenosyl-L-methionine</name>
        <dbReference type="ChEBI" id="CHEBI:59789"/>
    </ligand>
</feature>
<evidence type="ECO:0000256" key="4">
    <source>
        <dbReference type="ARBA" id="ARBA00022691"/>
    </source>
</evidence>
<dbReference type="PIRSF" id="PIRSF000410">
    <property type="entry name" value="CheR"/>
    <property type="match status" value="1"/>
</dbReference>
<feature type="binding site" evidence="6">
    <location>
        <position position="81"/>
    </location>
    <ligand>
        <name>S-adenosyl-L-methionine</name>
        <dbReference type="ChEBI" id="CHEBI:59789"/>
    </ligand>
</feature>
<feature type="binding site" evidence="6">
    <location>
        <position position="77"/>
    </location>
    <ligand>
        <name>S-adenosyl-L-methionine</name>
        <dbReference type="ChEBI" id="CHEBI:59789"/>
    </ligand>
</feature>
<evidence type="ECO:0000256" key="3">
    <source>
        <dbReference type="ARBA" id="ARBA00022679"/>
    </source>
</evidence>
<keyword evidence="3 5" id="KW-0808">Transferase</keyword>
<dbReference type="InterPro" id="IPR022642">
    <property type="entry name" value="CheR_C"/>
</dbReference>
<evidence type="ECO:0000313" key="9">
    <source>
        <dbReference type="Proteomes" id="UP000242502"/>
    </source>
</evidence>
<dbReference type="Proteomes" id="UP000242502">
    <property type="component" value="Unassembled WGS sequence"/>
</dbReference>
<dbReference type="InterPro" id="IPR000780">
    <property type="entry name" value="CheR_MeTrfase"/>
</dbReference>
<feature type="binding site" evidence="6">
    <location>
        <position position="119"/>
    </location>
    <ligand>
        <name>S-adenosyl-L-methionine</name>
        <dbReference type="ChEBI" id="CHEBI:59789"/>
    </ligand>
</feature>
<protein>
    <recommendedName>
        <fullName evidence="5">Chemotaxis protein methyltransferase</fullName>
        <ecNumber evidence="5">2.1.1.80</ecNumber>
    </recommendedName>
</protein>
<dbReference type="GO" id="GO:0008983">
    <property type="term" value="F:protein-glutamate O-methyltransferase activity"/>
    <property type="evidence" value="ECO:0007669"/>
    <property type="project" value="UniProtKB-EC"/>
</dbReference>
<evidence type="ECO:0000256" key="1">
    <source>
        <dbReference type="ARBA" id="ARBA00001541"/>
    </source>
</evidence>
<dbReference type="InterPro" id="IPR029063">
    <property type="entry name" value="SAM-dependent_MTases_sf"/>
</dbReference>
<evidence type="ECO:0000256" key="6">
    <source>
        <dbReference type="PIRSR" id="PIRSR000410-1"/>
    </source>
</evidence>
<feature type="binding site" evidence="6">
    <location>
        <begin position="204"/>
        <end position="205"/>
    </location>
    <ligand>
        <name>S-adenosyl-L-methionine</name>
        <dbReference type="ChEBI" id="CHEBI:59789"/>
    </ligand>
</feature>
<keyword evidence="2 5" id="KW-0489">Methyltransferase</keyword>
<reference evidence="8 9" key="1">
    <citation type="journal article" date="2016" name="Appl. Environ. Microbiol.">
        <title>Lack of Overt Genome Reduction in the Bryostatin-Producing Bryozoan Symbiont "Candidatus Endobugula sertula".</title>
        <authorList>
            <person name="Miller I.J."/>
            <person name="Vanee N."/>
            <person name="Fong S.S."/>
            <person name="Lim-Fong G.E."/>
            <person name="Kwan J.C."/>
        </authorList>
    </citation>
    <scope>NUCLEOTIDE SEQUENCE [LARGE SCALE GENOMIC DNA]</scope>
    <source>
        <strain evidence="8">AB1-4</strain>
    </source>
</reference>
<dbReference type="PANTHER" id="PTHR24422">
    <property type="entry name" value="CHEMOTAXIS PROTEIN METHYLTRANSFERASE"/>
    <property type="match status" value="1"/>
</dbReference>
<comment type="function">
    <text evidence="5">Methylation of the membrane-bound methyl-accepting chemotaxis proteins (MCP) to form gamma-glutamyl methyl ester residues in MCP.</text>
</comment>
<comment type="caution">
    <text evidence="8">The sequence shown here is derived from an EMBL/GenBank/DDBJ whole genome shotgun (WGS) entry which is preliminary data.</text>
</comment>
<dbReference type="EC" id="2.1.1.80" evidence="5"/>
<dbReference type="Pfam" id="PF01739">
    <property type="entry name" value="CheR"/>
    <property type="match status" value="1"/>
</dbReference>
<sequence>MEEHQLSDREFKCICDLVYNDAGIVLTESKREMVYRRLMRRTRELKISSFSEYCGLINTPDSEELPHFINAITTNLTSFFREPHHFDYLRDQFIPQHLKAFRSDSKLRIWSSACSTGEEPYTLAITVKQAMASYLRKWDVRILATDLDTNVLKTAAQGIYEYDGIKDLSDEVKRDGFNKGIGNCEGLVKVKTSLADLISFKQLNLLRAWPMKGPFDAILCRNVLIYFDKDTQLGLLKRFVEILRPGGVIILGHSESVAKSFPGLNSIGRTIYQKVCTYH</sequence>